<dbReference type="EMBL" id="FMXC01000006">
    <property type="protein sequence ID" value="SDA48507.1"/>
    <property type="molecule type" value="Genomic_DNA"/>
</dbReference>
<dbReference type="AlphaFoldDB" id="A0AAX3UFE4"/>
<evidence type="ECO:0000313" key="4">
    <source>
        <dbReference type="Proteomes" id="UP001242513"/>
    </source>
</evidence>
<dbReference type="Proteomes" id="UP000181860">
    <property type="component" value="Unassembled WGS sequence"/>
</dbReference>
<reference evidence="1 3" key="1">
    <citation type="submission" date="2016-10" db="EMBL/GenBank/DDBJ databases">
        <authorList>
            <person name="Varghese N."/>
            <person name="Submissions S."/>
        </authorList>
    </citation>
    <scope>NUCLEOTIDE SEQUENCE [LARGE SCALE GENOMIC DNA]</scope>
    <source>
        <strain evidence="1 3">ATCC 43761</strain>
    </source>
</reference>
<dbReference type="InterPro" id="IPR006379">
    <property type="entry name" value="HAD-SF_hydro_IIB"/>
</dbReference>
<evidence type="ECO:0000313" key="3">
    <source>
        <dbReference type="Proteomes" id="UP000181860"/>
    </source>
</evidence>
<dbReference type="Gene3D" id="3.30.1240.10">
    <property type="match status" value="1"/>
</dbReference>
<dbReference type="NCBIfam" id="TIGR01484">
    <property type="entry name" value="HAD-SF-IIB"/>
    <property type="match status" value="1"/>
</dbReference>
<accession>A0AAX3UFE4</accession>
<dbReference type="RefSeq" id="WP_013854068.1">
    <property type="nucleotide sequence ID" value="NZ_CP123735.1"/>
</dbReference>
<dbReference type="EMBL" id="CP123735">
    <property type="protein sequence ID" value="WGO86402.1"/>
    <property type="molecule type" value="Genomic_DNA"/>
</dbReference>
<dbReference type="InterPro" id="IPR023214">
    <property type="entry name" value="HAD_sf"/>
</dbReference>
<gene>
    <name evidence="2" type="ORF">QEJ78_02730</name>
    <name evidence="1" type="ORF">SAMN02983011_00843</name>
</gene>
<reference evidence="2" key="3">
    <citation type="submission" date="2023-04" db="EMBL/GenBank/DDBJ databases">
        <authorList>
            <person name="Wang Y."/>
        </authorList>
    </citation>
    <scope>NUCLEOTIDE SEQUENCE</scope>
    <source>
        <strain evidence="2">ZW18</strain>
    </source>
</reference>
<dbReference type="GO" id="GO:0016791">
    <property type="term" value="F:phosphatase activity"/>
    <property type="evidence" value="ECO:0007669"/>
    <property type="project" value="TreeGrafter"/>
</dbReference>
<evidence type="ECO:0000313" key="2">
    <source>
        <dbReference type="EMBL" id="WGO86402.1"/>
    </source>
</evidence>
<dbReference type="PANTHER" id="PTHR10000:SF8">
    <property type="entry name" value="HAD SUPERFAMILY HYDROLASE-LIKE, TYPE 3"/>
    <property type="match status" value="1"/>
</dbReference>
<keyword evidence="2" id="KW-0378">Hydrolase</keyword>
<dbReference type="SFLD" id="SFLDG01140">
    <property type="entry name" value="C2.B:_Phosphomannomutase_and_P"/>
    <property type="match status" value="1"/>
</dbReference>
<keyword evidence="3" id="KW-1185">Reference proteome</keyword>
<dbReference type="CDD" id="cd07516">
    <property type="entry name" value="HAD_Pase"/>
    <property type="match status" value="1"/>
</dbReference>
<dbReference type="GO" id="GO:0000287">
    <property type="term" value="F:magnesium ion binding"/>
    <property type="evidence" value="ECO:0007669"/>
    <property type="project" value="TreeGrafter"/>
</dbReference>
<protein>
    <submittedName>
        <fullName evidence="2">Cof-type HAD-IIB family hydrolase</fullName>
        <ecNumber evidence="2">3.1.3.-</ecNumber>
    </submittedName>
</protein>
<dbReference type="Proteomes" id="UP001242513">
    <property type="component" value="Chromosome"/>
</dbReference>
<dbReference type="InterPro" id="IPR036412">
    <property type="entry name" value="HAD-like_sf"/>
</dbReference>
<proteinExistence type="predicted"/>
<dbReference type="SUPFAM" id="SSF56784">
    <property type="entry name" value="HAD-like"/>
    <property type="match status" value="1"/>
</dbReference>
<reference evidence="2" key="2">
    <citation type="journal article" date="2022" name="Food Funct.">
        <title>Lactobacillus kefiranofaciens ZW18 from Kefir enhances the anti-tumor effect of anti-programmed cell death 1 (PD-1) immunotherapy by modulating the gut microbiota.</title>
        <authorList>
            <person name="Zhao J."/>
            <person name="Wang Y."/>
            <person name="Wang J."/>
            <person name="Lv M."/>
            <person name="Zhou C."/>
            <person name="Jia L."/>
            <person name="Geng W."/>
        </authorList>
    </citation>
    <scope>NUCLEOTIDE SEQUENCE</scope>
    <source>
        <strain evidence="2">ZW18</strain>
    </source>
</reference>
<dbReference type="Pfam" id="PF08282">
    <property type="entry name" value="Hydrolase_3"/>
    <property type="match status" value="1"/>
</dbReference>
<dbReference type="SFLD" id="SFLDS00003">
    <property type="entry name" value="Haloacid_Dehalogenase"/>
    <property type="match status" value="1"/>
</dbReference>
<organism evidence="2 4">
    <name type="scientific">Lactobacillus kefiranofaciens</name>
    <dbReference type="NCBI Taxonomy" id="267818"/>
    <lineage>
        <taxon>Bacteria</taxon>
        <taxon>Bacillati</taxon>
        <taxon>Bacillota</taxon>
        <taxon>Bacilli</taxon>
        <taxon>Lactobacillales</taxon>
        <taxon>Lactobacillaceae</taxon>
        <taxon>Lactobacillus</taxon>
    </lineage>
</organism>
<dbReference type="EC" id="3.1.3.-" evidence="2"/>
<dbReference type="NCBIfam" id="TIGR00099">
    <property type="entry name" value="Cof-subfamily"/>
    <property type="match status" value="1"/>
</dbReference>
<sequence length="271" mass="30610">MYKLIACDLDETLLNDDTHVGKRNRKAIAAVTKMGVKFVPATGRGFKAITQTLQEINLIDQPNEYVISFNGGCITENKDNQVMKFQGLSWQMANQLYQLGQKYDVCIHVYTKDMLYVYNTNKEENKYINGRHVYRIIDNDNLDFLKGQEIAKELYGNPNMPYLKEIAADLGDLTNELDVSYSSNRYLEFNHQGVNKGAGLLWLARKLGIKPEETMALGDNFNDLSMIKAAGLGVGMANTNPEMKDQCDFITTADNNHDGVAEAIERFVLQK</sequence>
<dbReference type="PANTHER" id="PTHR10000">
    <property type="entry name" value="PHOSPHOSERINE PHOSPHATASE"/>
    <property type="match status" value="1"/>
</dbReference>
<dbReference type="Gene3D" id="3.40.50.1000">
    <property type="entry name" value="HAD superfamily/HAD-like"/>
    <property type="match status" value="1"/>
</dbReference>
<dbReference type="InterPro" id="IPR000150">
    <property type="entry name" value="Cof"/>
</dbReference>
<name>A0AAX3UFE4_9LACO</name>
<evidence type="ECO:0000313" key="1">
    <source>
        <dbReference type="EMBL" id="SDA48507.1"/>
    </source>
</evidence>
<dbReference type="GO" id="GO:0005829">
    <property type="term" value="C:cytosol"/>
    <property type="evidence" value="ECO:0007669"/>
    <property type="project" value="TreeGrafter"/>
</dbReference>